<accession>A0A975DN83</accession>
<keyword evidence="1" id="KW-0614">Plasmid</keyword>
<evidence type="ECO:0000313" key="1">
    <source>
        <dbReference type="EMBL" id="QTH73506.1"/>
    </source>
</evidence>
<dbReference type="KEGG" id="pxi:J5O05_18620"/>
<sequence length="155" mass="16800">MADIPAQKRQSACAAINFDYTPIYPPQLTVEDGKIAISCDLPEDACVGDIILLSATAIDARNSNFTTQLTLTEHHLTLRKFNDSLSGKGRDGDYVLQLNLYGKHTAIKNSNSFSVAITNAHVESSSVLTSPLGSNWIERVKQGAKQSFIALLSAF</sequence>
<dbReference type="RefSeq" id="WP_208845118.1">
    <property type="nucleotide sequence ID" value="NZ_CP072135.1"/>
</dbReference>
<keyword evidence="2" id="KW-1185">Reference proteome</keyword>
<name>A0A975DN83_9GAMM</name>
<organism evidence="1 2">
    <name type="scientific">Pseudoalteromonas xiamenensis</name>
    <dbReference type="NCBI Taxonomy" id="882626"/>
    <lineage>
        <taxon>Bacteria</taxon>
        <taxon>Pseudomonadati</taxon>
        <taxon>Pseudomonadota</taxon>
        <taxon>Gammaproteobacteria</taxon>
        <taxon>Alteromonadales</taxon>
        <taxon>Pseudoalteromonadaceae</taxon>
        <taxon>Pseudoalteromonas</taxon>
    </lineage>
</organism>
<gene>
    <name evidence="1" type="ORF">J5O05_18620</name>
</gene>
<dbReference type="EMBL" id="CP072135">
    <property type="protein sequence ID" value="QTH73506.1"/>
    <property type="molecule type" value="Genomic_DNA"/>
</dbReference>
<evidence type="ECO:0000313" key="2">
    <source>
        <dbReference type="Proteomes" id="UP000664904"/>
    </source>
</evidence>
<dbReference type="AlphaFoldDB" id="A0A975DN83"/>
<reference evidence="1" key="1">
    <citation type="submission" date="2021-03" db="EMBL/GenBank/DDBJ databases">
        <title>Complete Genome of Pseudoalteromonas xiamenensis STKMTI.2, a new potential marine bacterium producing anti-Vibrio compounds.</title>
        <authorList>
            <person name="Handayani D.P."/>
            <person name="Isnansetyo A."/>
            <person name="Istiqomah I."/>
            <person name="Jumina J."/>
        </authorList>
    </citation>
    <scope>NUCLEOTIDE SEQUENCE</scope>
    <source>
        <strain evidence="1">STKMTI.2</strain>
        <plasmid evidence="1">unnamed5</plasmid>
    </source>
</reference>
<dbReference type="Proteomes" id="UP000664904">
    <property type="component" value="Plasmid unnamed5"/>
</dbReference>
<protein>
    <submittedName>
        <fullName evidence="1">Uncharacterized protein</fullName>
    </submittedName>
</protein>
<geneLocation type="plasmid" evidence="1 2">
    <name>unnamed5</name>
</geneLocation>
<proteinExistence type="predicted"/>